<gene>
    <name evidence="7" type="primary">BAT1_5</name>
    <name evidence="7" type="ORF">Zm00014a_040758</name>
</gene>
<proteinExistence type="predicted"/>
<feature type="transmembrane region" description="Helical" evidence="6">
    <location>
        <begin position="399"/>
        <end position="421"/>
    </location>
</feature>
<accession>A0A3L6FES7</accession>
<dbReference type="GO" id="GO:0016020">
    <property type="term" value="C:membrane"/>
    <property type="evidence" value="ECO:0007669"/>
    <property type="project" value="UniProtKB-SubCell"/>
</dbReference>
<evidence type="ECO:0000313" key="7">
    <source>
        <dbReference type="EMBL" id="PWZ30841.1"/>
    </source>
</evidence>
<feature type="transmembrane region" description="Helical" evidence="6">
    <location>
        <begin position="251"/>
        <end position="274"/>
    </location>
</feature>
<feature type="transmembrane region" description="Helical" evidence="6">
    <location>
        <begin position="30"/>
        <end position="50"/>
    </location>
</feature>
<evidence type="ECO:0000256" key="6">
    <source>
        <dbReference type="SAM" id="Phobius"/>
    </source>
</evidence>
<evidence type="ECO:0000256" key="1">
    <source>
        <dbReference type="ARBA" id="ARBA00004141"/>
    </source>
</evidence>
<feature type="transmembrane region" description="Helical" evidence="6">
    <location>
        <begin position="155"/>
        <end position="175"/>
    </location>
</feature>
<dbReference type="ExpressionAtlas" id="A0A3L6FES7">
    <property type="expression patterns" value="baseline and differential"/>
</dbReference>
<feature type="transmembrane region" description="Helical" evidence="6">
    <location>
        <begin position="70"/>
        <end position="91"/>
    </location>
</feature>
<dbReference type="PANTHER" id="PTHR45649:SF36">
    <property type="entry name" value="AMINO-ACID PERMEASE BAT1"/>
    <property type="match status" value="1"/>
</dbReference>
<feature type="transmembrane region" description="Helical" evidence="6">
    <location>
        <begin position="519"/>
        <end position="546"/>
    </location>
</feature>
<feature type="transmembrane region" description="Helical" evidence="6">
    <location>
        <begin position="226"/>
        <end position="244"/>
    </location>
</feature>
<dbReference type="Gene3D" id="1.20.1740.10">
    <property type="entry name" value="Amino acid/polyamine transporter I"/>
    <property type="match status" value="1"/>
</dbReference>
<dbReference type="PANTHER" id="PTHR45649">
    <property type="entry name" value="AMINO-ACID PERMEASE BAT1"/>
    <property type="match status" value="1"/>
</dbReference>
<comment type="caution">
    <text evidence="7">The sequence shown here is derived from an EMBL/GenBank/DDBJ whole genome shotgun (WGS) entry which is preliminary data.</text>
</comment>
<feature type="transmembrane region" description="Helical" evidence="6">
    <location>
        <begin position="342"/>
        <end position="364"/>
    </location>
</feature>
<dbReference type="EMBL" id="NCVQ01000004">
    <property type="protein sequence ID" value="PWZ30841.1"/>
    <property type="molecule type" value="Genomic_DNA"/>
</dbReference>
<keyword evidence="5 6" id="KW-0472">Membrane</keyword>
<keyword evidence="2" id="KW-0813">Transport</keyword>
<dbReference type="PIRSF" id="PIRSF006060">
    <property type="entry name" value="AA_transporter"/>
    <property type="match status" value="1"/>
</dbReference>
<dbReference type="AlphaFoldDB" id="A0A3L6FES7"/>
<comment type="subcellular location">
    <subcellularLocation>
        <location evidence="1">Membrane</location>
        <topology evidence="1">Multi-pass membrane protein</topology>
    </subcellularLocation>
</comment>
<sequence length="574" mass="61223">MSPRRSSAGSDDRDQARLQQLGYKQELKRGLSVVSNFAFSFSMISVLAGVTTTYNTGLRYGGPASMTLGWLVVALFNGCVALSMAEICSAYPTTGGLYYWSAKLAGKDWGPLACWVTGCVVSNFAFSFSMISVLAGVTTTYNTGLRYGGPASMTLGWLVVALFNGCVALSMAEICSAYPTTGGLYYWSAKLAGKDWGPLACWVTGWFNIVGQWACTTSVDFSLAQFVQVIVLLATGGASGGGYLASKYVVLAIYCAILVLHGLINSLPIHWLAFFGQLGAFWNLGGVFVLTVLIPVVAKERASMEFMFTHCYTDDAVGIHSKVYVLAIEETKNAEWSGPMGIVVSVALSSVFGWIYLVALTSAVTADDVPSLLDPTNDAGGNAIAQALYATFRRRFGSGAGGVLCLAAMAVAIFLCGVASVTSNSRMGYAFSRDGAMPLSQVWYRVNKQEVPFNVVWLSVSVAFVMALTSLGSQVAFQAMVSITTLGMYIAYALPIFFRVTAARNSFVPGPFHLGRRCSLVVGWVAVLWVALVTVLFCLPVAYPVAGVNFNYTPVAVGGVLVLSLGAWVLHARF</sequence>
<dbReference type="Pfam" id="PF13520">
    <property type="entry name" value="AA_permease_2"/>
    <property type="match status" value="1"/>
</dbReference>
<feature type="transmembrane region" description="Helical" evidence="6">
    <location>
        <begin position="112"/>
        <end position="135"/>
    </location>
</feature>
<feature type="transmembrane region" description="Helical" evidence="6">
    <location>
        <begin position="280"/>
        <end position="298"/>
    </location>
</feature>
<keyword evidence="3 6" id="KW-0812">Transmembrane</keyword>
<feature type="transmembrane region" description="Helical" evidence="6">
    <location>
        <begin position="475"/>
        <end position="498"/>
    </location>
</feature>
<name>A0A3L6FES7_MAIZE</name>
<feature type="transmembrane region" description="Helical" evidence="6">
    <location>
        <begin position="451"/>
        <end position="469"/>
    </location>
</feature>
<feature type="transmembrane region" description="Helical" evidence="6">
    <location>
        <begin position="552"/>
        <end position="570"/>
    </location>
</feature>
<protein>
    <submittedName>
        <fullName evidence="7">Amino-acid permease BAT1</fullName>
    </submittedName>
</protein>
<dbReference type="Proteomes" id="UP000251960">
    <property type="component" value="Chromosome 3"/>
</dbReference>
<evidence type="ECO:0000256" key="4">
    <source>
        <dbReference type="ARBA" id="ARBA00022989"/>
    </source>
</evidence>
<organism evidence="7 8">
    <name type="scientific">Zea mays</name>
    <name type="common">Maize</name>
    <dbReference type="NCBI Taxonomy" id="4577"/>
    <lineage>
        <taxon>Eukaryota</taxon>
        <taxon>Viridiplantae</taxon>
        <taxon>Streptophyta</taxon>
        <taxon>Embryophyta</taxon>
        <taxon>Tracheophyta</taxon>
        <taxon>Spermatophyta</taxon>
        <taxon>Magnoliopsida</taxon>
        <taxon>Liliopsida</taxon>
        <taxon>Poales</taxon>
        <taxon>Poaceae</taxon>
        <taxon>PACMAD clade</taxon>
        <taxon>Panicoideae</taxon>
        <taxon>Andropogonodae</taxon>
        <taxon>Andropogoneae</taxon>
        <taxon>Tripsacinae</taxon>
        <taxon>Zea</taxon>
    </lineage>
</organism>
<dbReference type="GO" id="GO:0022857">
    <property type="term" value="F:transmembrane transporter activity"/>
    <property type="evidence" value="ECO:0007669"/>
    <property type="project" value="InterPro"/>
</dbReference>
<dbReference type="InterPro" id="IPR002293">
    <property type="entry name" value="AA/rel_permease1"/>
</dbReference>
<reference evidence="7 8" key="1">
    <citation type="journal article" date="2018" name="Nat. Genet.">
        <title>Extensive intraspecific gene order and gene structural variations between Mo17 and other maize genomes.</title>
        <authorList>
            <person name="Sun S."/>
            <person name="Zhou Y."/>
            <person name="Chen J."/>
            <person name="Shi J."/>
            <person name="Zhao H."/>
            <person name="Zhao H."/>
            <person name="Song W."/>
            <person name="Zhang M."/>
            <person name="Cui Y."/>
            <person name="Dong X."/>
            <person name="Liu H."/>
            <person name="Ma X."/>
            <person name="Jiao Y."/>
            <person name="Wang B."/>
            <person name="Wei X."/>
            <person name="Stein J.C."/>
            <person name="Glaubitz J.C."/>
            <person name="Lu F."/>
            <person name="Yu G."/>
            <person name="Liang C."/>
            <person name="Fengler K."/>
            <person name="Li B."/>
            <person name="Rafalski A."/>
            <person name="Schnable P.S."/>
            <person name="Ware D.H."/>
            <person name="Buckler E.S."/>
            <person name="Lai J."/>
        </authorList>
    </citation>
    <scope>NUCLEOTIDE SEQUENCE [LARGE SCALE GENOMIC DNA]</scope>
    <source>
        <strain evidence="8">cv. Missouri 17</strain>
        <tissue evidence="7">Seedling</tissue>
    </source>
</reference>
<keyword evidence="4 6" id="KW-1133">Transmembrane helix</keyword>
<evidence type="ECO:0000256" key="3">
    <source>
        <dbReference type="ARBA" id="ARBA00022692"/>
    </source>
</evidence>
<evidence type="ECO:0000256" key="2">
    <source>
        <dbReference type="ARBA" id="ARBA00022448"/>
    </source>
</evidence>
<evidence type="ECO:0000313" key="8">
    <source>
        <dbReference type="Proteomes" id="UP000251960"/>
    </source>
</evidence>
<evidence type="ECO:0000256" key="5">
    <source>
        <dbReference type="ARBA" id="ARBA00023136"/>
    </source>
</evidence>